<keyword evidence="2" id="KW-0808">Transferase</keyword>
<dbReference type="RefSeq" id="WP_179267009.1">
    <property type="nucleotide sequence ID" value="NZ_CP058579.1"/>
</dbReference>
<sequence>MTGGAGGADEPTVSVVLPTYDRAATLPGAIESVLAQTHRPVELVVVDGGSTDDTDEVLEAVDDERLRVLRRESPAGPSAARNAGVRATDGEFVAFVDADDRWRPRKLERQFAAMERADAPVSLTGLEKSAGEPRTRGGAEGDVHGAVRRLEVPTYTSTLLASRDALADVGGFDESLGCFEDWELCLRLSREYGFTFVDDPLVEKGTNGDNVSADPDRLAAAFHALDRRYDLARSARVRLLADVGVTYFEAGRFAEGRPYAARSLALDVRRPKVAVALVLSLTGSPTAFDSAMERVYGAERLLHAAGLRLRRQLQATGR</sequence>
<evidence type="ECO:0000313" key="2">
    <source>
        <dbReference type="EMBL" id="QLG60423.1"/>
    </source>
</evidence>
<organism evidence="2 3">
    <name type="scientific">Halorarum salinum</name>
    <dbReference type="NCBI Taxonomy" id="2743089"/>
    <lineage>
        <taxon>Archaea</taxon>
        <taxon>Methanobacteriati</taxon>
        <taxon>Methanobacteriota</taxon>
        <taxon>Stenosarchaea group</taxon>
        <taxon>Halobacteria</taxon>
        <taxon>Halobacteriales</taxon>
        <taxon>Haloferacaceae</taxon>
        <taxon>Halorarum</taxon>
    </lineage>
</organism>
<dbReference type="InterPro" id="IPR050834">
    <property type="entry name" value="Glycosyltransf_2"/>
</dbReference>
<evidence type="ECO:0000313" key="3">
    <source>
        <dbReference type="Proteomes" id="UP000509626"/>
    </source>
</evidence>
<accession>A0A7D5QE23</accession>
<dbReference type="Proteomes" id="UP000509626">
    <property type="component" value="Chromosome"/>
</dbReference>
<dbReference type="GeneID" id="56036016"/>
<dbReference type="PANTHER" id="PTHR43685">
    <property type="entry name" value="GLYCOSYLTRANSFERASE"/>
    <property type="match status" value="1"/>
</dbReference>
<evidence type="ECO:0000259" key="1">
    <source>
        <dbReference type="Pfam" id="PF00535"/>
    </source>
</evidence>
<dbReference type="PANTHER" id="PTHR43685:SF11">
    <property type="entry name" value="GLYCOSYLTRANSFERASE TAGX-RELATED"/>
    <property type="match status" value="1"/>
</dbReference>
<feature type="domain" description="Glycosyltransferase 2-like" evidence="1">
    <location>
        <begin position="14"/>
        <end position="137"/>
    </location>
</feature>
<dbReference type="AlphaFoldDB" id="A0A7D5QE23"/>
<gene>
    <name evidence="2" type="ORF">HUG12_01115</name>
</gene>
<dbReference type="Pfam" id="PF00535">
    <property type="entry name" value="Glycos_transf_2"/>
    <property type="match status" value="1"/>
</dbReference>
<dbReference type="InterPro" id="IPR029044">
    <property type="entry name" value="Nucleotide-diphossugar_trans"/>
</dbReference>
<proteinExistence type="predicted"/>
<dbReference type="InterPro" id="IPR001173">
    <property type="entry name" value="Glyco_trans_2-like"/>
</dbReference>
<dbReference type="GO" id="GO:0016740">
    <property type="term" value="F:transferase activity"/>
    <property type="evidence" value="ECO:0007669"/>
    <property type="project" value="UniProtKB-KW"/>
</dbReference>
<reference evidence="2 3" key="1">
    <citation type="submission" date="2020-06" db="EMBL/GenBank/DDBJ databases">
        <title>NJ-3-1, isolated from saline soil.</title>
        <authorList>
            <person name="Cui H.L."/>
            <person name="Shi X."/>
        </authorList>
    </citation>
    <scope>NUCLEOTIDE SEQUENCE [LARGE SCALE GENOMIC DNA]</scope>
    <source>
        <strain evidence="2 3">NJ-3-1</strain>
    </source>
</reference>
<keyword evidence="3" id="KW-1185">Reference proteome</keyword>
<dbReference type="Gene3D" id="3.90.550.10">
    <property type="entry name" value="Spore Coat Polysaccharide Biosynthesis Protein SpsA, Chain A"/>
    <property type="match status" value="1"/>
</dbReference>
<protein>
    <submittedName>
        <fullName evidence="2">Glycosyltransferase family 2 protein</fullName>
    </submittedName>
</protein>
<dbReference type="OrthoDB" id="46222at2157"/>
<dbReference type="CDD" id="cd00761">
    <property type="entry name" value="Glyco_tranf_GTA_type"/>
    <property type="match status" value="1"/>
</dbReference>
<dbReference type="KEGG" id="halu:HUG12_01115"/>
<name>A0A7D5QE23_9EURY</name>
<dbReference type="EMBL" id="CP058579">
    <property type="protein sequence ID" value="QLG60423.1"/>
    <property type="molecule type" value="Genomic_DNA"/>
</dbReference>
<dbReference type="SUPFAM" id="SSF53448">
    <property type="entry name" value="Nucleotide-diphospho-sugar transferases"/>
    <property type="match status" value="1"/>
</dbReference>